<evidence type="ECO:0000256" key="1">
    <source>
        <dbReference type="ARBA" id="ARBA00008779"/>
    </source>
</evidence>
<evidence type="ECO:0000313" key="4">
    <source>
        <dbReference type="EMBL" id="TDT14994.1"/>
    </source>
</evidence>
<dbReference type="Proteomes" id="UP000294558">
    <property type="component" value="Unassembled WGS sequence"/>
</dbReference>
<dbReference type="InterPro" id="IPR050738">
    <property type="entry name" value="Sulfatase"/>
</dbReference>
<evidence type="ECO:0000313" key="5">
    <source>
        <dbReference type="Proteomes" id="UP000294558"/>
    </source>
</evidence>
<feature type="domain" description="Sulfatase N-terminal" evidence="3">
    <location>
        <begin position="6"/>
        <end position="357"/>
    </location>
</feature>
<sequence length="503" mass="56749">MSRDTNIVMLMVDQWRADSFGIEGHPVVETPNIDMLFEQGTVFDRAYAAVPSCIAARASLLTGLNHRRHGRVGYHPEVSWDYPFTLASVLADAGYLCHAVGKMHVWPARRRMGFHDVDLHDGYTIDERRKLDNFDQVDDYRTWLRLRSHAEADIVDAALGCNGYDVRPWPMDDRLHPNAWAVSRSVDFLRRRDPTMPFFLKVSFHRPHPPIDPPQWALDRYRDVTVPPLVQADWNDRDAPPRPGYFLDSPVPTSPTAIDRARRGYYAQLTAIDHELNRLVQALTEHNLLQTTAFVLVGDHGEMLYDHWRVAKNLPYEASARVPMMMRLPGRPHEVRRSSAVVELMDVLPTLCDVAGVEPPDAADGHSMLPLTAGDASSVRDVLHGEHFNWAFSSEVDDDNQWVTDGRYKYVWFPRSGREQLFDLATDPTECNDLAPDGGPVLERLRGELVTALDGREEGYVAVGELVVGRQGRATLEEAGIMTEAQAKGQRDMLAWIAAKASS</sequence>
<dbReference type="InterPro" id="IPR000917">
    <property type="entry name" value="Sulfatase_N"/>
</dbReference>
<dbReference type="GO" id="GO:0004065">
    <property type="term" value="F:arylsulfatase activity"/>
    <property type="evidence" value="ECO:0007669"/>
    <property type="project" value="TreeGrafter"/>
</dbReference>
<name>A0A4R7HWR9_9ACTN</name>
<proteinExistence type="inferred from homology"/>
<dbReference type="PANTHER" id="PTHR42693:SF53">
    <property type="entry name" value="ENDO-4-O-SULFATASE"/>
    <property type="match status" value="1"/>
</dbReference>
<keyword evidence="2" id="KW-0378">Hydrolase</keyword>
<comment type="similarity">
    <text evidence="1">Belongs to the sulfatase family.</text>
</comment>
<dbReference type="InterPro" id="IPR017850">
    <property type="entry name" value="Alkaline_phosphatase_core_sf"/>
</dbReference>
<dbReference type="EMBL" id="SOAU01000001">
    <property type="protein sequence ID" value="TDT14994.1"/>
    <property type="molecule type" value="Genomic_DNA"/>
</dbReference>
<organism evidence="4 5">
    <name type="scientific">Ilumatobacter fluminis</name>
    <dbReference type="NCBI Taxonomy" id="467091"/>
    <lineage>
        <taxon>Bacteria</taxon>
        <taxon>Bacillati</taxon>
        <taxon>Actinomycetota</taxon>
        <taxon>Acidimicrobiia</taxon>
        <taxon>Acidimicrobiales</taxon>
        <taxon>Ilumatobacteraceae</taxon>
        <taxon>Ilumatobacter</taxon>
    </lineage>
</organism>
<reference evidence="4 5" key="1">
    <citation type="submission" date="2019-03" db="EMBL/GenBank/DDBJ databases">
        <title>Sequencing the genomes of 1000 actinobacteria strains.</title>
        <authorList>
            <person name="Klenk H.-P."/>
        </authorList>
    </citation>
    <scope>NUCLEOTIDE SEQUENCE [LARGE SCALE GENOMIC DNA]</scope>
    <source>
        <strain evidence="4 5">DSM 18936</strain>
    </source>
</reference>
<comment type="caution">
    <text evidence="4">The sequence shown here is derived from an EMBL/GenBank/DDBJ whole genome shotgun (WGS) entry which is preliminary data.</text>
</comment>
<evidence type="ECO:0000259" key="3">
    <source>
        <dbReference type="Pfam" id="PF00884"/>
    </source>
</evidence>
<dbReference type="Gene3D" id="3.40.720.10">
    <property type="entry name" value="Alkaline Phosphatase, subunit A"/>
    <property type="match status" value="1"/>
</dbReference>
<dbReference type="AlphaFoldDB" id="A0A4R7HWR9"/>
<protein>
    <submittedName>
        <fullName evidence="4">Arylsulfatase A-like enzyme</fullName>
    </submittedName>
</protein>
<accession>A0A4R7HWR9</accession>
<dbReference type="Pfam" id="PF00884">
    <property type="entry name" value="Sulfatase"/>
    <property type="match status" value="1"/>
</dbReference>
<keyword evidence="5" id="KW-1185">Reference proteome</keyword>
<dbReference type="SUPFAM" id="SSF53649">
    <property type="entry name" value="Alkaline phosphatase-like"/>
    <property type="match status" value="1"/>
</dbReference>
<dbReference type="NCBIfam" id="NF010322">
    <property type="entry name" value="PRK13759.1"/>
    <property type="match status" value="1"/>
</dbReference>
<gene>
    <name evidence="4" type="ORF">BDK89_0553</name>
</gene>
<dbReference type="PANTHER" id="PTHR42693">
    <property type="entry name" value="ARYLSULFATASE FAMILY MEMBER"/>
    <property type="match status" value="1"/>
</dbReference>
<dbReference type="CDD" id="cd16022">
    <property type="entry name" value="sulfatase_like"/>
    <property type="match status" value="1"/>
</dbReference>
<evidence type="ECO:0000256" key="2">
    <source>
        <dbReference type="ARBA" id="ARBA00022801"/>
    </source>
</evidence>
<dbReference type="RefSeq" id="WP_133867490.1">
    <property type="nucleotide sequence ID" value="NZ_SOAU01000001.1"/>
</dbReference>
<dbReference type="OrthoDB" id="9777306at2"/>